<name>A0A6L6QCW8_9BURK</name>
<reference evidence="10 11" key="1">
    <citation type="submission" date="2019-11" db="EMBL/GenBank/DDBJ databases">
        <title>Type strains purchased from KCTC, JCM and DSMZ.</title>
        <authorList>
            <person name="Lu H."/>
        </authorList>
    </citation>
    <scope>NUCLEOTIDE SEQUENCE [LARGE SCALE GENOMIC DNA]</scope>
    <source>
        <strain evidence="10 11">JCM 31587</strain>
    </source>
</reference>
<dbReference type="Proteomes" id="UP000472320">
    <property type="component" value="Unassembled WGS sequence"/>
</dbReference>
<feature type="transmembrane region" description="Helical" evidence="8">
    <location>
        <begin position="254"/>
        <end position="279"/>
    </location>
</feature>
<keyword evidence="4" id="KW-0067">ATP-binding</keyword>
<dbReference type="GO" id="GO:0016020">
    <property type="term" value="C:membrane"/>
    <property type="evidence" value="ECO:0007669"/>
    <property type="project" value="UniProtKB-SubCell"/>
</dbReference>
<dbReference type="SFLD" id="SFLDG00002">
    <property type="entry name" value="C1.7:_P-type_atpase_like"/>
    <property type="match status" value="1"/>
</dbReference>
<proteinExistence type="predicted"/>
<dbReference type="SUPFAM" id="SSF81665">
    <property type="entry name" value="Calcium ATPase, transmembrane domain M"/>
    <property type="match status" value="1"/>
</dbReference>
<feature type="transmembrane region" description="Helical" evidence="8">
    <location>
        <begin position="738"/>
        <end position="756"/>
    </location>
</feature>
<evidence type="ECO:0000256" key="2">
    <source>
        <dbReference type="ARBA" id="ARBA00022692"/>
    </source>
</evidence>
<dbReference type="PROSITE" id="PS00154">
    <property type="entry name" value="ATPASE_E1_E2"/>
    <property type="match status" value="1"/>
</dbReference>
<dbReference type="InterPro" id="IPR018303">
    <property type="entry name" value="ATPase_P-typ_P_site"/>
</dbReference>
<comment type="caution">
    <text evidence="10">The sequence shown here is derived from an EMBL/GenBank/DDBJ whole genome shotgun (WGS) entry which is preliminary data.</text>
</comment>
<feature type="domain" description="Cation-transporting P-type ATPase N-terminal" evidence="9">
    <location>
        <begin position="1"/>
        <end position="61"/>
    </location>
</feature>
<dbReference type="InterPro" id="IPR059000">
    <property type="entry name" value="ATPase_P-type_domA"/>
</dbReference>
<dbReference type="Gene3D" id="3.40.50.1000">
    <property type="entry name" value="HAD superfamily/HAD-like"/>
    <property type="match status" value="1"/>
</dbReference>
<dbReference type="EMBL" id="WNKX01000003">
    <property type="protein sequence ID" value="MTW10015.1"/>
    <property type="molecule type" value="Genomic_DNA"/>
</dbReference>
<evidence type="ECO:0000256" key="5">
    <source>
        <dbReference type="ARBA" id="ARBA00022967"/>
    </source>
</evidence>
<dbReference type="InterPro" id="IPR023298">
    <property type="entry name" value="ATPase_P-typ_TM_dom_sf"/>
</dbReference>
<dbReference type="SFLD" id="SFLDF00027">
    <property type="entry name" value="p-type_atpase"/>
    <property type="match status" value="1"/>
</dbReference>
<evidence type="ECO:0000256" key="7">
    <source>
        <dbReference type="ARBA" id="ARBA00023136"/>
    </source>
</evidence>
<feature type="transmembrane region" description="Helical" evidence="8">
    <location>
        <begin position="632"/>
        <end position="653"/>
    </location>
</feature>
<dbReference type="SUPFAM" id="SSF81653">
    <property type="entry name" value="Calcium ATPase, transduction domain A"/>
    <property type="match status" value="1"/>
</dbReference>
<dbReference type="InterPro" id="IPR023214">
    <property type="entry name" value="HAD_sf"/>
</dbReference>
<dbReference type="GO" id="GO:0016887">
    <property type="term" value="F:ATP hydrolysis activity"/>
    <property type="evidence" value="ECO:0007669"/>
    <property type="project" value="InterPro"/>
</dbReference>
<dbReference type="SFLD" id="SFLDS00003">
    <property type="entry name" value="Haloacid_Dehalogenase"/>
    <property type="match status" value="1"/>
</dbReference>
<keyword evidence="2 8" id="KW-0812">Transmembrane</keyword>
<dbReference type="Pfam" id="PF00122">
    <property type="entry name" value="E1-E2_ATPase"/>
    <property type="match status" value="1"/>
</dbReference>
<feature type="transmembrane region" description="Helical" evidence="8">
    <location>
        <begin position="44"/>
        <end position="59"/>
    </location>
</feature>
<dbReference type="Pfam" id="PF00690">
    <property type="entry name" value="Cation_ATPase_N"/>
    <property type="match status" value="1"/>
</dbReference>
<dbReference type="Gene3D" id="3.40.1110.10">
    <property type="entry name" value="Calcium-transporting ATPase, cytoplasmic domain N"/>
    <property type="match status" value="1"/>
</dbReference>
<gene>
    <name evidence="10" type="ORF">GM658_05325</name>
</gene>
<dbReference type="GO" id="GO:0005524">
    <property type="term" value="F:ATP binding"/>
    <property type="evidence" value="ECO:0007669"/>
    <property type="project" value="UniProtKB-KW"/>
</dbReference>
<dbReference type="InterPro" id="IPR036412">
    <property type="entry name" value="HAD-like_sf"/>
</dbReference>
<dbReference type="NCBIfam" id="TIGR01494">
    <property type="entry name" value="ATPase_P-type"/>
    <property type="match status" value="2"/>
</dbReference>
<dbReference type="PRINTS" id="PR00119">
    <property type="entry name" value="CATATPASE"/>
</dbReference>
<evidence type="ECO:0000313" key="10">
    <source>
        <dbReference type="EMBL" id="MTW10015.1"/>
    </source>
</evidence>
<dbReference type="AlphaFoldDB" id="A0A6L6QCW8"/>
<dbReference type="Pfam" id="PF00689">
    <property type="entry name" value="Cation_ATPase_C"/>
    <property type="match status" value="1"/>
</dbReference>
<keyword evidence="11" id="KW-1185">Reference proteome</keyword>
<dbReference type="GO" id="GO:0015662">
    <property type="term" value="F:P-type ion transporter activity"/>
    <property type="evidence" value="ECO:0007669"/>
    <property type="project" value="UniProtKB-ARBA"/>
</dbReference>
<dbReference type="Gene3D" id="1.20.1110.10">
    <property type="entry name" value="Calcium-transporting ATPase, transmembrane domain"/>
    <property type="match status" value="1"/>
</dbReference>
<dbReference type="Pfam" id="PF00702">
    <property type="entry name" value="Hydrolase"/>
    <property type="match status" value="1"/>
</dbReference>
<evidence type="ECO:0000256" key="8">
    <source>
        <dbReference type="SAM" id="Phobius"/>
    </source>
</evidence>
<feature type="transmembrane region" description="Helical" evidence="8">
    <location>
        <begin position="700"/>
        <end position="726"/>
    </location>
</feature>
<dbReference type="InterPro" id="IPR008250">
    <property type="entry name" value="ATPase_P-typ_transduc_dom_A_sf"/>
</dbReference>
<protein>
    <submittedName>
        <fullName evidence="10">HAD-IC family P-type ATPase</fullName>
    </submittedName>
</protein>
<keyword evidence="7 8" id="KW-0472">Membrane</keyword>
<dbReference type="InterPro" id="IPR006068">
    <property type="entry name" value="ATPase_P-typ_cation-transptr_C"/>
</dbReference>
<feature type="transmembrane region" description="Helical" evidence="8">
    <location>
        <begin position="768"/>
        <end position="790"/>
    </location>
</feature>
<evidence type="ECO:0000256" key="1">
    <source>
        <dbReference type="ARBA" id="ARBA00004141"/>
    </source>
</evidence>
<dbReference type="SUPFAM" id="SSF56784">
    <property type="entry name" value="HAD-like"/>
    <property type="match status" value="1"/>
</dbReference>
<dbReference type="PANTHER" id="PTHR42861">
    <property type="entry name" value="CALCIUM-TRANSPORTING ATPASE"/>
    <property type="match status" value="1"/>
</dbReference>
<feature type="transmembrane region" description="Helical" evidence="8">
    <location>
        <begin position="796"/>
        <end position="821"/>
    </location>
</feature>
<evidence type="ECO:0000256" key="6">
    <source>
        <dbReference type="ARBA" id="ARBA00022989"/>
    </source>
</evidence>
<sequence length="835" mass="87633">MVGPELHGLTSGEAQARLAADGPNALPVARSGFVSLALRTMREPMFLLLLGAAVLYLALGDWLEGAVLLGMVALNIGLTLYQEGRSERALEALRGLSAPRALVLRDGQARRIAGNEVVEGDLLLLAEGDRVAADALLLQGGGLRLDESLLTGEAWAVGKRVAEGAVAPSAPGGEDTPFLWSGSLVVQGDGIARVTATGERTALGKIGRSLQDVGVELSPLQRGIARMVRLMAIAAVAVSVLATLLYGWRGGDWMPAILAGIALTMGLLPEEFAVIMTVFPAIGAWRMARAQVLTRRLASIEALGAITVLCTDKTGTLTENRMHVEQLFAGGEFLRLPAGPDGLPLAFNDLVRFSSLASKPRASDPMEQALHTLAGSGRQDGPLREYPLSPALRAMSQVWDDGDAELVTIAAKGAPEAIGELCHLSDADMADLRSAADFMAGQGLRVLGVARAVHAAASLPQEQAGFSYVFLGLLGLADPLRAEVPAAIDQCHAAGIRVIMITGDYPATAVNIAQRAGLPDSGVLSGDAIEQMDDPGLRERLAQATVCARITPLQKLRIVEALKANGEVVAMTGDGVNDAPALKSAHVGIAMGQRGSDVAREAAALVLLDDNFASIVRGIRLGRRIFTNMRSAMSYVVAIHVPIAGMALLPAFLGWPVLLFPMHIAFLELIIDPTCSLAFENEASDAGAMERPPRAVNSPLLDRPTLALASIQGVVGLAAVVLAYAWALTQLPESAARAVGYAVLVLVNLSLIFSSLPQRRGLQARLAGPNRVPVIVAAVTGVMLLLALYLPVVKQVFQFSALPSSALMLVVACSLACYLVNTAASRLVPRRHTSD</sequence>
<dbReference type="OrthoDB" id="9814270at2"/>
<organism evidence="10 11">
    <name type="scientific">Massilia eburnea</name>
    <dbReference type="NCBI Taxonomy" id="1776165"/>
    <lineage>
        <taxon>Bacteria</taxon>
        <taxon>Pseudomonadati</taxon>
        <taxon>Pseudomonadota</taxon>
        <taxon>Betaproteobacteria</taxon>
        <taxon>Burkholderiales</taxon>
        <taxon>Oxalobacteraceae</taxon>
        <taxon>Telluria group</taxon>
        <taxon>Massilia</taxon>
    </lineage>
</organism>
<dbReference type="RefSeq" id="WP_155452964.1">
    <property type="nucleotide sequence ID" value="NZ_WNKX01000003.1"/>
</dbReference>
<keyword evidence="3" id="KW-0547">Nucleotide-binding</keyword>
<evidence type="ECO:0000259" key="9">
    <source>
        <dbReference type="SMART" id="SM00831"/>
    </source>
</evidence>
<feature type="transmembrane region" description="Helical" evidence="8">
    <location>
        <begin position="230"/>
        <end position="248"/>
    </location>
</feature>
<dbReference type="InterPro" id="IPR001757">
    <property type="entry name" value="P_typ_ATPase"/>
</dbReference>
<evidence type="ECO:0000313" key="11">
    <source>
        <dbReference type="Proteomes" id="UP000472320"/>
    </source>
</evidence>
<evidence type="ECO:0000256" key="3">
    <source>
        <dbReference type="ARBA" id="ARBA00022741"/>
    </source>
</evidence>
<evidence type="ECO:0000256" key="4">
    <source>
        <dbReference type="ARBA" id="ARBA00022840"/>
    </source>
</evidence>
<accession>A0A6L6QCW8</accession>
<keyword evidence="6 8" id="KW-1133">Transmembrane helix</keyword>
<dbReference type="PRINTS" id="PR00120">
    <property type="entry name" value="HATPASE"/>
</dbReference>
<comment type="subcellular location">
    <subcellularLocation>
        <location evidence="1">Membrane</location>
        <topology evidence="1">Multi-pass membrane protein</topology>
    </subcellularLocation>
</comment>
<dbReference type="InterPro" id="IPR004014">
    <property type="entry name" value="ATPase_P-typ_cation-transptr_N"/>
</dbReference>
<keyword evidence="5" id="KW-1278">Translocase</keyword>
<dbReference type="InterPro" id="IPR023299">
    <property type="entry name" value="ATPase_P-typ_cyto_dom_N"/>
</dbReference>
<dbReference type="InterPro" id="IPR044492">
    <property type="entry name" value="P_typ_ATPase_HD_dom"/>
</dbReference>
<dbReference type="SMART" id="SM00831">
    <property type="entry name" value="Cation_ATPase_N"/>
    <property type="match status" value="1"/>
</dbReference>
<dbReference type="Gene3D" id="2.70.150.10">
    <property type="entry name" value="Calcium-transporting ATPase, cytoplasmic transduction domain A"/>
    <property type="match status" value="1"/>
</dbReference>